<dbReference type="InterPro" id="IPR051162">
    <property type="entry name" value="T4SS_component"/>
</dbReference>
<protein>
    <recommendedName>
        <fullName evidence="1">TraG P-loop domain-containing protein</fullName>
    </recommendedName>
</protein>
<dbReference type="SUPFAM" id="SSF52540">
    <property type="entry name" value="P-loop containing nucleoside triphosphate hydrolases"/>
    <property type="match status" value="1"/>
</dbReference>
<sequence length="638" mass="73067">MSKDKKKQKEPEYNVELIKRIQPHGGISFKDDLYVKTGDGYEACLHIMEYPQEMDDHWLAPLTNIKGTVVTVDISTDDAEEVKKNLNRSMTEQNQRYRSASSYVDEEDAETKFQLMDMLMKEISRMNEVVKIVDTRIFVADRTWIGLEEKIKEIKTKLDNQGYKAYINLNETKDDWMSMNNTYREQQKSREAVEGQSYTSNSLAGGYPFHFSQLEDPRGGYYGYTPTGGNFVWDMFYKTKIRSYYNSLVVGTMGSGKSTLLKIMEEDEGVKGHFLRIFDVADEFVALTEELGGKILKPDGSGKDIQNPLEILHATESEQLNFSRHISRLTTFYKALNPEAESTEVTDFTNLLTEFYESIGLTPIVDGVERQISGLPPTAYPIFSEFLDYLNKCIAEMLQKEYNEAEMVLAKTRLETLYNITGQISYIVKTYGNMFNGHSSINNIMDEQIVVFNISGLKDMATNVFAAQMTSLMALCWDNMVTNGKVMKEKYESGKIRIEDVVDFLILVDESHRWVNTKFEVILDMIITYMREARKYFGGICLASQSIRDYVPEGTSDVALNKLKTLFELTQYKFIMHQDSNATDLLRNVFNGILTESQIRKIPKLEMGDAIVNLSSAQTMEVHIQITEEEKEIFKGGV</sequence>
<dbReference type="EMBL" id="QSFX01000008">
    <property type="protein sequence ID" value="RHA89881.1"/>
    <property type="molecule type" value="Genomic_DNA"/>
</dbReference>
<dbReference type="AlphaFoldDB" id="A0A413TY43"/>
<dbReference type="PANTHER" id="PTHR30121">
    <property type="entry name" value="UNCHARACTERIZED PROTEIN YJGR-RELATED"/>
    <property type="match status" value="1"/>
</dbReference>
<dbReference type="PANTHER" id="PTHR30121:SF6">
    <property type="entry name" value="SLR6007 PROTEIN"/>
    <property type="match status" value="1"/>
</dbReference>
<name>A0A413TY43_9FIRM</name>
<accession>A0A413TY43</accession>
<dbReference type="InterPro" id="IPR043964">
    <property type="entry name" value="P-loop_TraG"/>
</dbReference>
<gene>
    <name evidence="2" type="ORF">DW914_06580</name>
</gene>
<comment type="caution">
    <text evidence="2">The sequence shown here is derived from an EMBL/GenBank/DDBJ whole genome shotgun (WGS) entry which is preliminary data.</text>
</comment>
<dbReference type="Gene3D" id="1.10.8.730">
    <property type="match status" value="1"/>
</dbReference>
<evidence type="ECO:0000259" key="1">
    <source>
        <dbReference type="Pfam" id="PF19044"/>
    </source>
</evidence>
<evidence type="ECO:0000313" key="3">
    <source>
        <dbReference type="Proteomes" id="UP000283492"/>
    </source>
</evidence>
<dbReference type="RefSeq" id="WP_118580725.1">
    <property type="nucleotide sequence ID" value="NZ_CABJFX010000008.1"/>
</dbReference>
<dbReference type="Pfam" id="PF19044">
    <property type="entry name" value="P-loop_TraG"/>
    <property type="match status" value="1"/>
</dbReference>
<dbReference type="Proteomes" id="UP000283492">
    <property type="component" value="Unassembled WGS sequence"/>
</dbReference>
<organism evidence="2 3">
    <name type="scientific">Roseburia inulinivorans</name>
    <dbReference type="NCBI Taxonomy" id="360807"/>
    <lineage>
        <taxon>Bacteria</taxon>
        <taxon>Bacillati</taxon>
        <taxon>Bacillota</taxon>
        <taxon>Clostridia</taxon>
        <taxon>Lachnospirales</taxon>
        <taxon>Lachnospiraceae</taxon>
        <taxon>Roseburia</taxon>
    </lineage>
</organism>
<dbReference type="Gene3D" id="3.40.50.300">
    <property type="entry name" value="P-loop containing nucleotide triphosphate hydrolases"/>
    <property type="match status" value="1"/>
</dbReference>
<proteinExistence type="predicted"/>
<feature type="domain" description="TraG P-loop" evidence="1">
    <location>
        <begin position="237"/>
        <end position="554"/>
    </location>
</feature>
<evidence type="ECO:0000313" key="2">
    <source>
        <dbReference type="EMBL" id="RHA89881.1"/>
    </source>
</evidence>
<reference evidence="2 3" key="1">
    <citation type="submission" date="2018-08" db="EMBL/GenBank/DDBJ databases">
        <title>A genome reference for cultivated species of the human gut microbiota.</title>
        <authorList>
            <person name="Zou Y."/>
            <person name="Xue W."/>
            <person name="Luo G."/>
        </authorList>
    </citation>
    <scope>NUCLEOTIDE SEQUENCE [LARGE SCALE GENOMIC DNA]</scope>
    <source>
        <strain evidence="2 3">AM42-1AC</strain>
    </source>
</reference>
<dbReference type="InterPro" id="IPR027417">
    <property type="entry name" value="P-loop_NTPase"/>
</dbReference>